<dbReference type="Proteomes" id="UP000094313">
    <property type="component" value="Chromosome"/>
</dbReference>
<reference evidence="5 6" key="1">
    <citation type="submission" date="2016-08" db="EMBL/GenBank/DDBJ databases">
        <authorList>
            <person name="Seilhamer J.J."/>
        </authorList>
    </citation>
    <scope>NUCLEOTIDE SEQUENCE [LARGE SCALE GENOMIC DNA]</scope>
    <source>
        <strain evidence="5 6">DX4</strain>
    </source>
</reference>
<dbReference type="OrthoDB" id="323290at2"/>
<dbReference type="GO" id="GO:0003700">
    <property type="term" value="F:DNA-binding transcription factor activity"/>
    <property type="evidence" value="ECO:0007669"/>
    <property type="project" value="InterPro"/>
</dbReference>
<dbReference type="SMART" id="SM00342">
    <property type="entry name" value="HTH_ARAC"/>
    <property type="match status" value="1"/>
</dbReference>
<organism evidence="5 6">
    <name type="scientific">Pedobacter steynii</name>
    <dbReference type="NCBI Taxonomy" id="430522"/>
    <lineage>
        <taxon>Bacteria</taxon>
        <taxon>Pseudomonadati</taxon>
        <taxon>Bacteroidota</taxon>
        <taxon>Sphingobacteriia</taxon>
        <taxon>Sphingobacteriales</taxon>
        <taxon>Sphingobacteriaceae</taxon>
        <taxon>Pedobacter</taxon>
    </lineage>
</organism>
<dbReference type="Pfam" id="PF20240">
    <property type="entry name" value="DUF6597"/>
    <property type="match status" value="1"/>
</dbReference>
<keyword evidence="2" id="KW-0238">DNA-binding</keyword>
<dbReference type="InterPro" id="IPR009057">
    <property type="entry name" value="Homeodomain-like_sf"/>
</dbReference>
<keyword evidence="3" id="KW-0804">Transcription</keyword>
<dbReference type="SUPFAM" id="SSF46689">
    <property type="entry name" value="Homeodomain-like"/>
    <property type="match status" value="1"/>
</dbReference>
<evidence type="ECO:0000256" key="2">
    <source>
        <dbReference type="ARBA" id="ARBA00023125"/>
    </source>
</evidence>
<dbReference type="PANTHER" id="PTHR43280">
    <property type="entry name" value="ARAC-FAMILY TRANSCRIPTIONAL REGULATOR"/>
    <property type="match status" value="1"/>
</dbReference>
<dbReference type="AlphaFoldDB" id="A0A1D7QIK1"/>
<feature type="domain" description="HTH araC/xylS-type" evidence="4">
    <location>
        <begin position="160"/>
        <end position="260"/>
    </location>
</feature>
<dbReference type="Pfam" id="PF12833">
    <property type="entry name" value="HTH_18"/>
    <property type="match status" value="1"/>
</dbReference>
<evidence type="ECO:0000256" key="3">
    <source>
        <dbReference type="ARBA" id="ARBA00023163"/>
    </source>
</evidence>
<name>A0A1D7QIK1_9SPHI</name>
<sequence>MEFKHFLPSAILKPYIRHYYSFESDSATEFDDIVFPSGDMEVIFNLGGGTWESSVEGNFIKTPPIELWGQITKPLPIKSKGKHSMLGIKFFTHSAAYFFNDEIGVFNDRIFDLSDILGTAVKGLHEQLLETTDLTQRLGLLERFLIQRLVANEKKVFKVDKVADILKSIKRNPEENSIGNIASNHGITPRYLQKLIYQNTGLSAKSFHKINRFQHSLQLMAKNDQPFTSIAYECGYFDQSHFIRDFKSFTGTTPSDYIENRSPVNTLLQS</sequence>
<dbReference type="EMBL" id="CP017141">
    <property type="protein sequence ID" value="AOM78450.1"/>
    <property type="molecule type" value="Genomic_DNA"/>
</dbReference>
<dbReference type="KEGG" id="psty:BFS30_15460"/>
<evidence type="ECO:0000259" key="4">
    <source>
        <dbReference type="PROSITE" id="PS01124"/>
    </source>
</evidence>
<keyword evidence="6" id="KW-1185">Reference proteome</keyword>
<dbReference type="RefSeq" id="WP_069380115.1">
    <property type="nucleotide sequence ID" value="NZ_CP017141.1"/>
</dbReference>
<dbReference type="PROSITE" id="PS01124">
    <property type="entry name" value="HTH_ARAC_FAMILY_2"/>
    <property type="match status" value="1"/>
</dbReference>
<evidence type="ECO:0000256" key="1">
    <source>
        <dbReference type="ARBA" id="ARBA00023015"/>
    </source>
</evidence>
<dbReference type="Gene3D" id="1.10.10.60">
    <property type="entry name" value="Homeodomain-like"/>
    <property type="match status" value="1"/>
</dbReference>
<dbReference type="GO" id="GO:0043565">
    <property type="term" value="F:sequence-specific DNA binding"/>
    <property type="evidence" value="ECO:0007669"/>
    <property type="project" value="InterPro"/>
</dbReference>
<keyword evidence="1" id="KW-0805">Transcription regulation</keyword>
<protein>
    <recommendedName>
        <fullName evidence="4">HTH araC/xylS-type domain-containing protein</fullName>
    </recommendedName>
</protein>
<accession>A0A1D7QIK1</accession>
<proteinExistence type="predicted"/>
<dbReference type="InterPro" id="IPR018060">
    <property type="entry name" value="HTH_AraC"/>
</dbReference>
<gene>
    <name evidence="5" type="ORF">BFS30_15460</name>
</gene>
<evidence type="ECO:0000313" key="6">
    <source>
        <dbReference type="Proteomes" id="UP000094313"/>
    </source>
</evidence>
<dbReference type="PANTHER" id="PTHR43280:SF2">
    <property type="entry name" value="HTH-TYPE TRANSCRIPTIONAL REGULATOR EXSA"/>
    <property type="match status" value="1"/>
</dbReference>
<dbReference type="InterPro" id="IPR046532">
    <property type="entry name" value="DUF6597"/>
</dbReference>
<evidence type="ECO:0000313" key="5">
    <source>
        <dbReference type="EMBL" id="AOM78450.1"/>
    </source>
</evidence>